<sequence>MVEENERSIVHWVDSIFEFDDRGWSLSTTDRLAIQSDKIKDVRVQVKDAIAKVDLGNGNKSRSTYFTARLKDEQKEQLISYFTWDYTKMPQLDRKLVEHKIPLKLGLSHTRYFLSDFLMILCIC</sequence>
<reference evidence="1 2" key="1">
    <citation type="submission" date="2024-11" db="EMBL/GenBank/DDBJ databases">
        <title>A near-complete genome assembly of Cinchona calisaya.</title>
        <authorList>
            <person name="Lian D.C."/>
            <person name="Zhao X.W."/>
            <person name="Wei L."/>
        </authorList>
    </citation>
    <scope>NUCLEOTIDE SEQUENCE [LARGE SCALE GENOMIC DNA]</scope>
    <source>
        <tissue evidence="1">Nenye</tissue>
    </source>
</reference>
<keyword evidence="2" id="KW-1185">Reference proteome</keyword>
<dbReference type="AlphaFoldDB" id="A0ABD2Z032"/>
<organism evidence="1 2">
    <name type="scientific">Cinchona calisaya</name>
    <dbReference type="NCBI Taxonomy" id="153742"/>
    <lineage>
        <taxon>Eukaryota</taxon>
        <taxon>Viridiplantae</taxon>
        <taxon>Streptophyta</taxon>
        <taxon>Embryophyta</taxon>
        <taxon>Tracheophyta</taxon>
        <taxon>Spermatophyta</taxon>
        <taxon>Magnoliopsida</taxon>
        <taxon>eudicotyledons</taxon>
        <taxon>Gunneridae</taxon>
        <taxon>Pentapetalae</taxon>
        <taxon>asterids</taxon>
        <taxon>lamiids</taxon>
        <taxon>Gentianales</taxon>
        <taxon>Rubiaceae</taxon>
        <taxon>Cinchonoideae</taxon>
        <taxon>Cinchoneae</taxon>
        <taxon>Cinchona</taxon>
    </lineage>
</organism>
<evidence type="ECO:0000313" key="2">
    <source>
        <dbReference type="Proteomes" id="UP001630127"/>
    </source>
</evidence>
<accession>A0ABD2Z032</accession>
<protein>
    <submittedName>
        <fullName evidence="1">Uncharacterized protein</fullName>
    </submittedName>
</protein>
<proteinExistence type="predicted"/>
<name>A0ABD2Z032_9GENT</name>
<evidence type="ECO:0000313" key="1">
    <source>
        <dbReference type="EMBL" id="KAL3512877.1"/>
    </source>
</evidence>
<gene>
    <name evidence="1" type="ORF">ACH5RR_025594</name>
</gene>
<dbReference type="Proteomes" id="UP001630127">
    <property type="component" value="Unassembled WGS sequence"/>
</dbReference>
<comment type="caution">
    <text evidence="1">The sequence shown here is derived from an EMBL/GenBank/DDBJ whole genome shotgun (WGS) entry which is preliminary data.</text>
</comment>
<dbReference type="EMBL" id="JBJUIK010000011">
    <property type="protein sequence ID" value="KAL3512877.1"/>
    <property type="molecule type" value="Genomic_DNA"/>
</dbReference>